<evidence type="ECO:0000313" key="1">
    <source>
        <dbReference type="EMBL" id="TBN55533.1"/>
    </source>
</evidence>
<reference evidence="2" key="1">
    <citation type="submission" date="2019-02" db="EMBL/GenBank/DDBJ databases">
        <title>Glaciihabitans arcticus sp. nov., a psychrotolerant bacterium isolated from polar soil.</title>
        <authorList>
            <person name="Dahal R.H."/>
        </authorList>
    </citation>
    <scope>NUCLEOTIDE SEQUENCE [LARGE SCALE GENOMIC DNA]</scope>
    <source>
        <strain evidence="2">RP-3-7</strain>
    </source>
</reference>
<protein>
    <submittedName>
        <fullName evidence="1">Uncharacterized protein</fullName>
    </submittedName>
</protein>
<name>A0A4Q9GME9_9MICO</name>
<evidence type="ECO:0000313" key="2">
    <source>
        <dbReference type="Proteomes" id="UP000294194"/>
    </source>
</evidence>
<accession>A0A4Q9GME9</accession>
<keyword evidence="2" id="KW-1185">Reference proteome</keyword>
<dbReference type="AlphaFoldDB" id="A0A4Q9GME9"/>
<organism evidence="1 2">
    <name type="scientific">Glaciihabitans arcticus</name>
    <dbReference type="NCBI Taxonomy" id="2668039"/>
    <lineage>
        <taxon>Bacteria</taxon>
        <taxon>Bacillati</taxon>
        <taxon>Actinomycetota</taxon>
        <taxon>Actinomycetes</taxon>
        <taxon>Micrococcales</taxon>
        <taxon>Microbacteriaceae</taxon>
        <taxon>Glaciihabitans</taxon>
    </lineage>
</organism>
<comment type="caution">
    <text evidence="1">The sequence shown here is derived from an EMBL/GenBank/DDBJ whole genome shotgun (WGS) entry which is preliminary data.</text>
</comment>
<dbReference type="Proteomes" id="UP000294194">
    <property type="component" value="Unassembled WGS sequence"/>
</dbReference>
<proteinExistence type="predicted"/>
<sequence length="146" mass="15798">MSTLVLLGLGGCKHWDREWVQARQDNLDAAVEEFRAPSFGRVLCEGQGGEPLPNRGFTHYFLFDGNDAQKDIVAGLEGLDYSGGATESAFALAREDGITAHGYRIGEGVESANIEELLTADDCDTMPEGSLFVQFRESPAGDPELD</sequence>
<gene>
    <name evidence="1" type="ORF">EYE40_15150</name>
</gene>
<dbReference type="EMBL" id="SISG01000002">
    <property type="protein sequence ID" value="TBN55533.1"/>
    <property type="molecule type" value="Genomic_DNA"/>
</dbReference>